<evidence type="ECO:0000313" key="1">
    <source>
        <dbReference type="EMBL" id="MDQ7251582.1"/>
    </source>
</evidence>
<evidence type="ECO:0000313" key="2">
    <source>
        <dbReference type="Proteomes" id="UP001230156"/>
    </source>
</evidence>
<sequence>MTFNPYPSRRSPVLARNAVATSQPLATQAGIAMLAQGGNAIDAALAAAITLTVVEPTGNGIGSDAFCILWDGKELHGLNASGRSPSAWTPQRFAPLTAMPSRGWETVTVPGAVSAWVDLSAKFGRLPFPALFAPAIGHAEIGFLVSPVIADLWRRAIPELKDQPGFAEAFLPQGRAPRVGELFRAPAMAQTLRAIAESKGEAFYRGALAERIEAFARQHDAAMTAADLSRHANDWCGTLHQDFAGVALHEIPPNGQGIAALMALGILGETEFASLAPDSAEALHLEIEAIKLAFADIDAYVADLDHMKAITPADLLLPGYLKRRAQSIDPKRAQDFGAGAPKEGGTVCLAAADADGMMVSYIQSNYAGFGSGVVVPGTGISLQNRGLGFTLEPGHPNQVGPNKRPFHTIIPGFVMKGGAPEMAFGLMGGAMQAQGHVQMVVRTMLWNQDPQTAADAPRWRYLAGLDVAVEPALGEAAIAGLTARGHRIGVEPPDASYGFGGAQLIRRIEGGYIAGSDPRKDGCAAGF</sequence>
<name>A0ABU0YV38_9PROT</name>
<dbReference type="PANTHER" id="PTHR43881:SF1">
    <property type="entry name" value="GAMMA-GLUTAMYLTRANSPEPTIDASE (AFU_ORTHOLOGUE AFUA_4G13580)"/>
    <property type="match status" value="1"/>
</dbReference>
<dbReference type="InterPro" id="IPR029055">
    <property type="entry name" value="Ntn_hydrolases_N"/>
</dbReference>
<dbReference type="PRINTS" id="PR01210">
    <property type="entry name" value="GGTRANSPTASE"/>
</dbReference>
<dbReference type="InterPro" id="IPR043137">
    <property type="entry name" value="GGT_ssub_C"/>
</dbReference>
<protein>
    <submittedName>
        <fullName evidence="1">Gamma-glutamyltransferase family protein</fullName>
    </submittedName>
</protein>
<dbReference type="RefSeq" id="WP_379962085.1">
    <property type="nucleotide sequence ID" value="NZ_JAUYVI010000014.1"/>
</dbReference>
<dbReference type="Gene3D" id="1.10.246.130">
    <property type="match status" value="1"/>
</dbReference>
<dbReference type="Proteomes" id="UP001230156">
    <property type="component" value="Unassembled WGS sequence"/>
</dbReference>
<gene>
    <name evidence="1" type="ORF">Q8A70_28100</name>
</gene>
<dbReference type="PANTHER" id="PTHR43881">
    <property type="entry name" value="GAMMA-GLUTAMYLTRANSPEPTIDASE (AFU_ORTHOLOGUE AFUA_4G13580)"/>
    <property type="match status" value="1"/>
</dbReference>
<dbReference type="EMBL" id="JAUYVI010000014">
    <property type="protein sequence ID" value="MDQ7251582.1"/>
    <property type="molecule type" value="Genomic_DNA"/>
</dbReference>
<dbReference type="InterPro" id="IPR052896">
    <property type="entry name" value="GGT-like_enzyme"/>
</dbReference>
<organism evidence="1 2">
    <name type="scientific">Dongia sedimenti</name>
    <dbReference type="NCBI Taxonomy" id="3064282"/>
    <lineage>
        <taxon>Bacteria</taxon>
        <taxon>Pseudomonadati</taxon>
        <taxon>Pseudomonadota</taxon>
        <taxon>Alphaproteobacteria</taxon>
        <taxon>Rhodospirillales</taxon>
        <taxon>Dongiaceae</taxon>
        <taxon>Dongia</taxon>
    </lineage>
</organism>
<keyword evidence="2" id="KW-1185">Reference proteome</keyword>
<comment type="caution">
    <text evidence="1">The sequence shown here is derived from an EMBL/GenBank/DDBJ whole genome shotgun (WGS) entry which is preliminary data.</text>
</comment>
<reference evidence="2" key="1">
    <citation type="submission" date="2023-08" db="EMBL/GenBank/DDBJ databases">
        <title>Rhodospirillaceae gen. nov., a novel taxon isolated from the Yangtze River Yuezi River estuary sludge.</title>
        <authorList>
            <person name="Ruan L."/>
        </authorList>
    </citation>
    <scope>NUCLEOTIDE SEQUENCE [LARGE SCALE GENOMIC DNA]</scope>
    <source>
        <strain evidence="2">R-7</strain>
    </source>
</reference>
<dbReference type="InterPro" id="IPR043138">
    <property type="entry name" value="GGT_lsub"/>
</dbReference>
<dbReference type="SUPFAM" id="SSF56235">
    <property type="entry name" value="N-terminal nucleophile aminohydrolases (Ntn hydrolases)"/>
    <property type="match status" value="1"/>
</dbReference>
<accession>A0ABU0YV38</accession>
<proteinExistence type="predicted"/>
<dbReference type="Gene3D" id="3.60.20.40">
    <property type="match status" value="1"/>
</dbReference>
<dbReference type="Pfam" id="PF01019">
    <property type="entry name" value="G_glu_transpept"/>
    <property type="match status" value="1"/>
</dbReference>